<dbReference type="EMBL" id="FZOT01000002">
    <property type="protein sequence ID" value="SNS32677.1"/>
    <property type="molecule type" value="Genomic_DNA"/>
</dbReference>
<organism evidence="1 2">
    <name type="scientific">Noviherbaspirillum humi</name>
    <dbReference type="NCBI Taxonomy" id="1688639"/>
    <lineage>
        <taxon>Bacteria</taxon>
        <taxon>Pseudomonadati</taxon>
        <taxon>Pseudomonadota</taxon>
        <taxon>Betaproteobacteria</taxon>
        <taxon>Burkholderiales</taxon>
        <taxon>Oxalobacteraceae</taxon>
        <taxon>Noviherbaspirillum</taxon>
    </lineage>
</organism>
<evidence type="ECO:0000313" key="2">
    <source>
        <dbReference type="Proteomes" id="UP000198284"/>
    </source>
</evidence>
<proteinExistence type="predicted"/>
<dbReference type="PANTHER" id="PTHR35370:SF1">
    <property type="entry name" value="TYPE VI SECRETION SYSTEM COMPONENT TSSF1"/>
    <property type="match status" value="1"/>
</dbReference>
<dbReference type="AlphaFoldDB" id="A0A239DJT8"/>
<name>A0A239DJT8_9BURK</name>
<dbReference type="PANTHER" id="PTHR35370">
    <property type="entry name" value="CYTOPLASMIC PROTEIN-RELATED-RELATED"/>
    <property type="match status" value="1"/>
</dbReference>
<dbReference type="OrthoDB" id="9763676at2"/>
<gene>
    <name evidence="1" type="ORF">SAMN06265795_102228</name>
</gene>
<dbReference type="NCBIfam" id="TIGR03359">
    <property type="entry name" value="VI_chp_6"/>
    <property type="match status" value="1"/>
</dbReference>
<sequence length="615" mass="67742">MLDELLPYYERELAFLRELSGEFARRYPKVARRLALDGEQSDDPHVERMMEAFAFLAARIHRKLDAEFPEIAEGFMQVLYPHYLQPFPACTILQFDTGGDKPGMTGRHTIPRHQPVTSPAVGGISCQFRTCYPVDLFPLEVSAVGLRVAQESPALRASAPDAAAVLTLRLQAQGGLPLAGMGLDRLRFFLDGDPAQMHLLRDLLLRHALRVQAGDGSGRLIQAVGGAPELKAVGFAEEDRLLDGDERSFTGHHLLREYFAFPDKFLFLDIQGLQRLPLEALQGTLEIGILLSPLPENERHQRLLRSLHPGNFKLGCTPAINLFRRAAEPIRLTHRRSSYPVQVDSRRPLAYEVIAITAVRSAERQGSQDAAHEVLPFYSLRHGAADGARHAYWHASREASVREHDRGTELEICFVDLDFQPRRPAAEVLSLDLLCSNRDLPASLAFGGDGPCTDFTLPQATVVKRVRLLRKPTVSLRPPAKQGLAWRLISHLSLNHAAFAAGSQALQELLSLYDFGQSAAAARQIGGIVAVDSAPAVVRVAGPHFSGFARGTDFTVTLDEAAFVGTGPLLFGSVLEHYLALCCGPNSFTRLTLLSHDQKQVIARWPARNANTIVT</sequence>
<evidence type="ECO:0000313" key="1">
    <source>
        <dbReference type="EMBL" id="SNS32677.1"/>
    </source>
</evidence>
<keyword evidence="2" id="KW-1185">Reference proteome</keyword>
<dbReference type="PIRSF" id="PIRSF028304">
    <property type="entry name" value="UCP028304"/>
    <property type="match status" value="1"/>
</dbReference>
<dbReference type="InterPro" id="IPR010272">
    <property type="entry name" value="T6SS_TssF"/>
</dbReference>
<accession>A0A239DJT8</accession>
<reference evidence="1 2" key="1">
    <citation type="submission" date="2017-06" db="EMBL/GenBank/DDBJ databases">
        <authorList>
            <person name="Kim H.J."/>
            <person name="Triplett B.A."/>
        </authorList>
    </citation>
    <scope>NUCLEOTIDE SEQUENCE [LARGE SCALE GENOMIC DNA]</scope>
    <source>
        <strain evidence="1 2">U15</strain>
    </source>
</reference>
<dbReference type="RefSeq" id="WP_089398096.1">
    <property type="nucleotide sequence ID" value="NZ_FZOT01000002.1"/>
</dbReference>
<dbReference type="Pfam" id="PF05947">
    <property type="entry name" value="T6SS_TssF"/>
    <property type="match status" value="1"/>
</dbReference>
<protein>
    <submittedName>
        <fullName evidence="1">Type VI secretion system protein ImpG</fullName>
    </submittedName>
</protein>
<dbReference type="Proteomes" id="UP000198284">
    <property type="component" value="Unassembled WGS sequence"/>
</dbReference>